<evidence type="ECO:0000256" key="1">
    <source>
        <dbReference type="SAM" id="SignalP"/>
    </source>
</evidence>
<gene>
    <name evidence="2" type="ORF">CDAUBV1_LOCUS2616</name>
</gene>
<proteinExistence type="predicted"/>
<reference evidence="2" key="1">
    <citation type="submission" date="2024-06" db="EMBL/GenBank/DDBJ databases">
        <authorList>
            <person name="Liu X."/>
            <person name="Lenzi L."/>
            <person name="Haldenby T S."/>
            <person name="Uol C."/>
        </authorList>
    </citation>
    <scope>NUCLEOTIDE SEQUENCE</scope>
</reference>
<protein>
    <submittedName>
        <fullName evidence="2">Uncharacterized protein</fullName>
    </submittedName>
</protein>
<sequence>MSKWNFSLISLMAFLIIGLFCTDALPKQKVDIFDACLFQCSSEKPRTSYELLRCLDECPRELPKRGKFFMLGRK</sequence>
<organism evidence="2 3">
    <name type="scientific">Calicophoron daubneyi</name>
    <name type="common">Rumen fluke</name>
    <name type="synonym">Paramphistomum daubneyi</name>
    <dbReference type="NCBI Taxonomy" id="300641"/>
    <lineage>
        <taxon>Eukaryota</taxon>
        <taxon>Metazoa</taxon>
        <taxon>Spiralia</taxon>
        <taxon>Lophotrochozoa</taxon>
        <taxon>Platyhelminthes</taxon>
        <taxon>Trematoda</taxon>
        <taxon>Digenea</taxon>
        <taxon>Plagiorchiida</taxon>
        <taxon>Pronocephalata</taxon>
        <taxon>Paramphistomoidea</taxon>
        <taxon>Paramphistomidae</taxon>
        <taxon>Calicophoron</taxon>
    </lineage>
</organism>
<dbReference type="Proteomes" id="UP001497525">
    <property type="component" value="Unassembled WGS sequence"/>
</dbReference>
<keyword evidence="1" id="KW-0732">Signal</keyword>
<evidence type="ECO:0000313" key="2">
    <source>
        <dbReference type="EMBL" id="CAL5130555.1"/>
    </source>
</evidence>
<accession>A0AAV2T1J9</accession>
<dbReference type="AlphaFoldDB" id="A0AAV2T1J9"/>
<dbReference type="EMBL" id="CAXLJL010000068">
    <property type="protein sequence ID" value="CAL5130555.1"/>
    <property type="molecule type" value="Genomic_DNA"/>
</dbReference>
<feature type="signal peptide" evidence="1">
    <location>
        <begin position="1"/>
        <end position="24"/>
    </location>
</feature>
<comment type="caution">
    <text evidence="2">The sequence shown here is derived from an EMBL/GenBank/DDBJ whole genome shotgun (WGS) entry which is preliminary data.</text>
</comment>
<name>A0AAV2T1J9_CALDB</name>
<evidence type="ECO:0000313" key="3">
    <source>
        <dbReference type="Proteomes" id="UP001497525"/>
    </source>
</evidence>
<feature type="chain" id="PRO_5043326714" evidence="1">
    <location>
        <begin position="25"/>
        <end position="74"/>
    </location>
</feature>